<evidence type="ECO:0008006" key="5">
    <source>
        <dbReference type="Google" id="ProtNLM"/>
    </source>
</evidence>
<dbReference type="PANTHER" id="PTHR46068">
    <property type="entry name" value="PROTEIN CBG27172"/>
    <property type="match status" value="1"/>
</dbReference>
<dbReference type="InterPro" id="IPR002492">
    <property type="entry name" value="Transposase_Tc1-like"/>
</dbReference>
<dbReference type="SUPFAM" id="SSF46689">
    <property type="entry name" value="Homeodomain-like"/>
    <property type="match status" value="1"/>
</dbReference>
<dbReference type="AlphaFoldDB" id="A0AAV7JIP6"/>
<reference evidence="3 4" key="1">
    <citation type="journal article" date="2023" name="BMC Biol.">
        <title>The compact genome of the sponge Oopsacas minuta (Hexactinellida) is lacking key metazoan core genes.</title>
        <authorList>
            <person name="Santini S."/>
            <person name="Schenkelaars Q."/>
            <person name="Jourda C."/>
            <person name="Duchesne M."/>
            <person name="Belahbib H."/>
            <person name="Rocher C."/>
            <person name="Selva M."/>
            <person name="Riesgo A."/>
            <person name="Vervoort M."/>
            <person name="Leys S.P."/>
            <person name="Kodjabachian L."/>
            <person name="Le Bivic A."/>
            <person name="Borchiellini C."/>
            <person name="Claverie J.M."/>
            <person name="Renard E."/>
        </authorList>
    </citation>
    <scope>NUCLEOTIDE SEQUENCE [LARGE SCALE GENOMIC DNA]</scope>
    <source>
        <strain evidence="3">SPO-2</strain>
    </source>
</reference>
<dbReference type="Proteomes" id="UP001165289">
    <property type="component" value="Unassembled WGS sequence"/>
</dbReference>
<dbReference type="GO" id="GO:0015074">
    <property type="term" value="P:DNA integration"/>
    <property type="evidence" value="ECO:0007669"/>
    <property type="project" value="InterPro"/>
</dbReference>
<organism evidence="3 4">
    <name type="scientific">Oopsacas minuta</name>
    <dbReference type="NCBI Taxonomy" id="111878"/>
    <lineage>
        <taxon>Eukaryota</taxon>
        <taxon>Metazoa</taxon>
        <taxon>Porifera</taxon>
        <taxon>Hexactinellida</taxon>
        <taxon>Hexasterophora</taxon>
        <taxon>Lyssacinosida</taxon>
        <taxon>Leucopsacidae</taxon>
        <taxon>Oopsacas</taxon>
    </lineage>
</organism>
<dbReference type="InterPro" id="IPR036397">
    <property type="entry name" value="RNaseH_sf"/>
</dbReference>
<dbReference type="GO" id="GO:0006313">
    <property type="term" value="P:DNA transposition"/>
    <property type="evidence" value="ECO:0007669"/>
    <property type="project" value="InterPro"/>
</dbReference>
<name>A0AAV7JIP6_9METZ</name>
<feature type="domain" description="Tc1-like transposase DDE" evidence="2">
    <location>
        <begin position="147"/>
        <end position="311"/>
    </location>
</feature>
<evidence type="ECO:0000259" key="1">
    <source>
        <dbReference type="Pfam" id="PF01498"/>
    </source>
</evidence>
<accession>A0AAV7JIP6</accession>
<evidence type="ECO:0000259" key="2">
    <source>
        <dbReference type="Pfam" id="PF13358"/>
    </source>
</evidence>
<dbReference type="GO" id="GO:0003677">
    <property type="term" value="F:DNA binding"/>
    <property type="evidence" value="ECO:0007669"/>
    <property type="project" value="InterPro"/>
</dbReference>
<sequence length="355" mass="40569">MVKEASLAVRNQAIGMLKAGQTQKSVAIHFGTNVRTVRRWWLRAYCGNSLENRQGRGRKPAIGKVPKIVIAKTLGKKMKSTRKISQLLKSKGFQLSHVTVHTYLRKNLGVKPYKPQLQPKLTEKHKFARLTFCLARKNWSINDWRNVLFSDESPFELYHSPNRQNDRVWLADREKVVPTEKVKFPGKLQVWGMMSYNGLSNLHIIPSGQTVTTIYNLEEVLKKTMMSAMHRDRDTGAVTERKLLSDMWAAIFQQDGAPAHTSKKTQEWLGENFQNFWPKGIWPANSPDLSPIENLWSIIQTAINSFQPATNLKTPEKQLISAWRHISPEVLDKLIASMPDRISKCIQLKGGYIGK</sequence>
<proteinExistence type="predicted"/>
<protein>
    <recommendedName>
        <fullName evidence="5">Transposase</fullName>
    </recommendedName>
</protein>
<gene>
    <name evidence="3" type="ORF">LOD99_7885</name>
</gene>
<comment type="caution">
    <text evidence="3">The sequence shown here is derived from an EMBL/GenBank/DDBJ whole genome shotgun (WGS) entry which is preliminary data.</text>
</comment>
<keyword evidence="4" id="KW-1185">Reference proteome</keyword>
<dbReference type="EMBL" id="JAKMXF010000327">
    <property type="protein sequence ID" value="KAI6648657.1"/>
    <property type="molecule type" value="Genomic_DNA"/>
</dbReference>
<evidence type="ECO:0000313" key="3">
    <source>
        <dbReference type="EMBL" id="KAI6648657.1"/>
    </source>
</evidence>
<dbReference type="Gene3D" id="3.30.420.10">
    <property type="entry name" value="Ribonuclease H-like superfamily/Ribonuclease H"/>
    <property type="match status" value="1"/>
</dbReference>
<dbReference type="PANTHER" id="PTHR46068:SF1">
    <property type="entry name" value="TRANSPOSASE IS30-LIKE HTH DOMAIN-CONTAINING PROTEIN"/>
    <property type="match status" value="1"/>
</dbReference>
<dbReference type="InterPro" id="IPR038717">
    <property type="entry name" value="Tc1-like_DDE_dom"/>
</dbReference>
<evidence type="ECO:0000313" key="4">
    <source>
        <dbReference type="Proteomes" id="UP001165289"/>
    </source>
</evidence>
<dbReference type="InterPro" id="IPR009057">
    <property type="entry name" value="Homeodomain-like_sf"/>
</dbReference>
<dbReference type="Pfam" id="PF01498">
    <property type="entry name" value="HTH_Tnp_Tc3_2"/>
    <property type="match status" value="1"/>
</dbReference>
<feature type="domain" description="Transposase Tc1-like" evidence="1">
    <location>
        <begin position="78"/>
        <end position="137"/>
    </location>
</feature>
<dbReference type="Pfam" id="PF13358">
    <property type="entry name" value="DDE_3"/>
    <property type="match status" value="1"/>
</dbReference>